<dbReference type="RefSeq" id="WP_129222964.1">
    <property type="nucleotide sequence ID" value="NZ_QYBB01000001.1"/>
</dbReference>
<dbReference type="OrthoDB" id="9813465at2"/>
<reference evidence="1 2" key="1">
    <citation type="submission" date="2018-12" db="EMBL/GenBank/DDBJ databases">
        <authorList>
            <person name="Grouzdev D.S."/>
            <person name="Krutkina M.S."/>
        </authorList>
    </citation>
    <scope>NUCLEOTIDE SEQUENCE [LARGE SCALE GENOMIC DNA]</scope>
    <source>
        <strain evidence="1 2">RmlP026</strain>
    </source>
</reference>
<keyword evidence="2" id="KW-1185">Reference proteome</keyword>
<sequence length="86" mass="9250">MTIRAAGIMTAIGLTIAATMPLGAMPLSRMSLGLDVQHVSLHELSSRSLLIRRGVTTLAVGPEWTEGWGVPIVGSVRIRSAQLERW</sequence>
<comment type="caution">
    <text evidence="1">The sequence shown here is derived from an EMBL/GenBank/DDBJ whole genome shotgun (WGS) entry which is preliminary data.</text>
</comment>
<dbReference type="Proteomes" id="UP000290759">
    <property type="component" value="Unassembled WGS sequence"/>
</dbReference>
<proteinExistence type="predicted"/>
<accession>A0A4Q2UB97</accession>
<gene>
    <name evidence="1" type="ORF">D3273_02040</name>
</gene>
<dbReference type="EMBL" id="QYBB01000001">
    <property type="protein sequence ID" value="RYC34053.1"/>
    <property type="molecule type" value="Genomic_DNA"/>
</dbReference>
<evidence type="ECO:0000313" key="2">
    <source>
        <dbReference type="Proteomes" id="UP000290759"/>
    </source>
</evidence>
<protein>
    <submittedName>
        <fullName evidence="1">Uncharacterized protein</fullName>
    </submittedName>
</protein>
<organism evidence="1 2">
    <name type="scientific">Lichenibacterium minor</name>
    <dbReference type="NCBI Taxonomy" id="2316528"/>
    <lineage>
        <taxon>Bacteria</taxon>
        <taxon>Pseudomonadati</taxon>
        <taxon>Pseudomonadota</taxon>
        <taxon>Alphaproteobacteria</taxon>
        <taxon>Hyphomicrobiales</taxon>
        <taxon>Lichenihabitantaceae</taxon>
        <taxon>Lichenibacterium</taxon>
    </lineage>
</organism>
<reference evidence="1 2" key="2">
    <citation type="submission" date="2019-02" db="EMBL/GenBank/DDBJ databases">
        <title>'Lichenibacterium ramalinii' gen. nov. sp. nov., 'Lichenibacterium minor' gen. nov. sp. nov.</title>
        <authorList>
            <person name="Pankratov T."/>
        </authorList>
    </citation>
    <scope>NUCLEOTIDE SEQUENCE [LARGE SCALE GENOMIC DNA]</scope>
    <source>
        <strain evidence="1 2">RmlP026</strain>
    </source>
</reference>
<dbReference type="AlphaFoldDB" id="A0A4Q2UB97"/>
<evidence type="ECO:0000313" key="1">
    <source>
        <dbReference type="EMBL" id="RYC34053.1"/>
    </source>
</evidence>
<name>A0A4Q2UB97_9HYPH</name>